<evidence type="ECO:0000313" key="2">
    <source>
        <dbReference type="EMBL" id="KAF7807578.1"/>
    </source>
</evidence>
<feature type="compositionally biased region" description="Basic residues" evidence="1">
    <location>
        <begin position="1"/>
        <end position="10"/>
    </location>
</feature>
<evidence type="ECO:0000256" key="1">
    <source>
        <dbReference type="SAM" id="MobiDB-lite"/>
    </source>
</evidence>
<dbReference type="EMBL" id="JAAIUW010000012">
    <property type="protein sequence ID" value="KAF7807578.1"/>
    <property type="molecule type" value="Genomic_DNA"/>
</dbReference>
<accession>A0A834SN68</accession>
<comment type="caution">
    <text evidence="2">The sequence shown here is derived from an EMBL/GenBank/DDBJ whole genome shotgun (WGS) entry which is preliminary data.</text>
</comment>
<feature type="compositionally biased region" description="Polar residues" evidence="1">
    <location>
        <begin position="16"/>
        <end position="33"/>
    </location>
</feature>
<organism evidence="2 3">
    <name type="scientific">Senna tora</name>
    <dbReference type="NCBI Taxonomy" id="362788"/>
    <lineage>
        <taxon>Eukaryota</taxon>
        <taxon>Viridiplantae</taxon>
        <taxon>Streptophyta</taxon>
        <taxon>Embryophyta</taxon>
        <taxon>Tracheophyta</taxon>
        <taxon>Spermatophyta</taxon>
        <taxon>Magnoliopsida</taxon>
        <taxon>eudicotyledons</taxon>
        <taxon>Gunneridae</taxon>
        <taxon>Pentapetalae</taxon>
        <taxon>rosids</taxon>
        <taxon>fabids</taxon>
        <taxon>Fabales</taxon>
        <taxon>Fabaceae</taxon>
        <taxon>Caesalpinioideae</taxon>
        <taxon>Cassia clade</taxon>
        <taxon>Senna</taxon>
    </lineage>
</organism>
<proteinExistence type="predicted"/>
<name>A0A834SN68_9FABA</name>
<dbReference type="Proteomes" id="UP000634136">
    <property type="component" value="Unassembled WGS sequence"/>
</dbReference>
<keyword evidence="3" id="KW-1185">Reference proteome</keyword>
<gene>
    <name evidence="2" type="ORF">G2W53_039739</name>
</gene>
<dbReference type="AlphaFoldDB" id="A0A834SN68"/>
<protein>
    <submittedName>
        <fullName evidence="2">Uncharacterized protein</fullName>
    </submittedName>
</protein>
<reference evidence="2" key="1">
    <citation type="submission" date="2020-09" db="EMBL/GenBank/DDBJ databases">
        <title>Genome-Enabled Discovery of Anthraquinone Biosynthesis in Senna tora.</title>
        <authorList>
            <person name="Kang S.-H."/>
            <person name="Pandey R.P."/>
            <person name="Lee C.-M."/>
            <person name="Sim J.-S."/>
            <person name="Jeong J.-T."/>
            <person name="Choi B.-S."/>
            <person name="Jung M."/>
            <person name="Ginzburg D."/>
            <person name="Zhao K."/>
            <person name="Won S.Y."/>
            <person name="Oh T.-J."/>
            <person name="Yu Y."/>
            <person name="Kim N.-H."/>
            <person name="Lee O.R."/>
            <person name="Lee T.-H."/>
            <person name="Bashyal P."/>
            <person name="Kim T.-S."/>
            <person name="Lee W.-H."/>
            <person name="Kawkins C."/>
            <person name="Kim C.-K."/>
            <person name="Kim J.S."/>
            <person name="Ahn B.O."/>
            <person name="Rhee S.Y."/>
            <person name="Sohng J.K."/>
        </authorList>
    </citation>
    <scope>NUCLEOTIDE SEQUENCE</scope>
    <source>
        <tissue evidence="2">Leaf</tissue>
    </source>
</reference>
<sequence>MEKPLPRKGKLFAGSDESSASGRATPSMETPTTATWLLRDPSGHHPFKPLQAVMKADESEWDRVNGVGKLEGIGDEAI</sequence>
<feature type="region of interest" description="Disordered" evidence="1">
    <location>
        <begin position="1"/>
        <end position="33"/>
    </location>
</feature>
<evidence type="ECO:0000313" key="3">
    <source>
        <dbReference type="Proteomes" id="UP000634136"/>
    </source>
</evidence>